<keyword evidence="2" id="KW-1185">Reference proteome</keyword>
<comment type="caution">
    <text evidence="1">The sequence shown here is derived from an EMBL/GenBank/DDBJ whole genome shotgun (WGS) entry which is preliminary data.</text>
</comment>
<reference evidence="1" key="1">
    <citation type="journal article" date="2023" name="G3 (Bethesda)">
        <title>Whole genome assemblies of Zophobas morio and Tenebrio molitor.</title>
        <authorList>
            <person name="Kaur S."/>
            <person name="Stinson S.A."/>
            <person name="diCenzo G.C."/>
        </authorList>
    </citation>
    <scope>NUCLEOTIDE SEQUENCE</scope>
    <source>
        <strain evidence="1">QUZm001</strain>
    </source>
</reference>
<name>A0AA38MJY3_9CUCU</name>
<evidence type="ECO:0000313" key="1">
    <source>
        <dbReference type="EMBL" id="KAJ3659076.1"/>
    </source>
</evidence>
<sequence length="90" mass="10072">MFTSKTGKGKPLHSQTREIIAGVMHFMKQEAEEGTTIPIANYRERVRAATGISKNAYHSIAKEQGKVKFGEKSSFSSFYTDKNKTCTESH</sequence>
<dbReference type="Proteomes" id="UP001168821">
    <property type="component" value="Unassembled WGS sequence"/>
</dbReference>
<dbReference type="AlphaFoldDB" id="A0AA38MJY3"/>
<proteinExistence type="predicted"/>
<evidence type="ECO:0000313" key="2">
    <source>
        <dbReference type="Proteomes" id="UP001168821"/>
    </source>
</evidence>
<protein>
    <submittedName>
        <fullName evidence="1">Uncharacterized protein</fullName>
    </submittedName>
</protein>
<accession>A0AA38MJY3</accession>
<dbReference type="EMBL" id="JALNTZ010000003">
    <property type="protein sequence ID" value="KAJ3659076.1"/>
    <property type="molecule type" value="Genomic_DNA"/>
</dbReference>
<gene>
    <name evidence="1" type="ORF">Zmor_010784</name>
</gene>
<organism evidence="1 2">
    <name type="scientific">Zophobas morio</name>
    <dbReference type="NCBI Taxonomy" id="2755281"/>
    <lineage>
        <taxon>Eukaryota</taxon>
        <taxon>Metazoa</taxon>
        <taxon>Ecdysozoa</taxon>
        <taxon>Arthropoda</taxon>
        <taxon>Hexapoda</taxon>
        <taxon>Insecta</taxon>
        <taxon>Pterygota</taxon>
        <taxon>Neoptera</taxon>
        <taxon>Endopterygota</taxon>
        <taxon>Coleoptera</taxon>
        <taxon>Polyphaga</taxon>
        <taxon>Cucujiformia</taxon>
        <taxon>Tenebrionidae</taxon>
        <taxon>Zophobas</taxon>
    </lineage>
</organism>